<keyword evidence="7 8" id="KW-0472">Membrane</keyword>
<feature type="compositionally biased region" description="Basic and acidic residues" evidence="9">
    <location>
        <begin position="449"/>
        <end position="460"/>
    </location>
</feature>
<comment type="subcellular location">
    <subcellularLocation>
        <location evidence="8">Cell inner membrane</location>
        <topology evidence="8">Multi-pass membrane protein</topology>
    </subcellularLocation>
    <subcellularLocation>
        <location evidence="1">Cell membrane</location>
        <topology evidence="1">Multi-pass membrane protein</topology>
    </subcellularLocation>
</comment>
<dbReference type="CDD" id="cd17320">
    <property type="entry name" value="MFS_MdfA_MDR_like"/>
    <property type="match status" value="1"/>
</dbReference>
<evidence type="ECO:0000256" key="7">
    <source>
        <dbReference type="ARBA" id="ARBA00023136"/>
    </source>
</evidence>
<keyword evidence="11" id="KW-0614">Plasmid</keyword>
<gene>
    <name evidence="11" type="primary">cmlA1</name>
</gene>
<evidence type="ECO:0000313" key="11">
    <source>
        <dbReference type="EMBL" id="ASF81927.1"/>
    </source>
</evidence>
<keyword evidence="3 8" id="KW-0813">Transport</keyword>
<dbReference type="Pfam" id="PF07690">
    <property type="entry name" value="MFS_1"/>
    <property type="match status" value="1"/>
</dbReference>
<feature type="transmembrane region" description="Helical" evidence="8">
    <location>
        <begin position="215"/>
        <end position="236"/>
    </location>
</feature>
<comment type="caution">
    <text evidence="8">Lacks conserved residue(s) required for the propagation of feature annotation.</text>
</comment>
<keyword evidence="4" id="KW-1003">Cell membrane</keyword>
<feature type="transmembrane region" description="Helical" evidence="8">
    <location>
        <begin position="104"/>
        <end position="127"/>
    </location>
</feature>
<feature type="domain" description="Major facilitator superfamily (MFS) profile" evidence="10">
    <location>
        <begin position="15"/>
        <end position="395"/>
    </location>
</feature>
<feature type="transmembrane region" description="Helical" evidence="8">
    <location>
        <begin position="310"/>
        <end position="333"/>
    </location>
</feature>
<evidence type="ECO:0000259" key="10">
    <source>
        <dbReference type="PROSITE" id="PS50850"/>
    </source>
</evidence>
<dbReference type="EMBL" id="KY924928">
    <property type="protein sequence ID" value="ASF81927.1"/>
    <property type="molecule type" value="Genomic_DNA"/>
</dbReference>
<dbReference type="PRINTS" id="PR01036">
    <property type="entry name" value="TCRTETB"/>
</dbReference>
<dbReference type="GO" id="GO:1990961">
    <property type="term" value="P:xenobiotic detoxification by transmembrane export across the plasma membrane"/>
    <property type="evidence" value="ECO:0007669"/>
    <property type="project" value="InterPro"/>
</dbReference>
<dbReference type="InterPro" id="IPR004812">
    <property type="entry name" value="Efflux_drug-R_Bcr/CmlA"/>
</dbReference>
<comment type="similarity">
    <text evidence="2 8">Belongs to the major facilitator superfamily. Bcr/CmlA family.</text>
</comment>
<dbReference type="PROSITE" id="PS50850">
    <property type="entry name" value="MFS"/>
    <property type="match status" value="1"/>
</dbReference>
<dbReference type="NCBIfam" id="NF033134">
    <property type="entry name" value="cmlA_floR"/>
    <property type="match status" value="1"/>
</dbReference>
<protein>
    <recommendedName>
        <fullName evidence="8">Bcr/CflA family efflux transporter</fullName>
    </recommendedName>
</protein>
<evidence type="ECO:0000256" key="4">
    <source>
        <dbReference type="ARBA" id="ARBA00022475"/>
    </source>
</evidence>
<feature type="transmembrane region" description="Helical" evidence="8">
    <location>
        <begin position="168"/>
        <end position="187"/>
    </location>
</feature>
<dbReference type="InterPro" id="IPR011701">
    <property type="entry name" value="MFS"/>
</dbReference>
<feature type="transmembrane region" description="Helical" evidence="8">
    <location>
        <begin position="372"/>
        <end position="394"/>
    </location>
</feature>
<feature type="transmembrane region" description="Helical" evidence="8">
    <location>
        <begin position="139"/>
        <end position="162"/>
    </location>
</feature>
<dbReference type="NCBIfam" id="NF000509">
    <property type="entry name" value="efflux_CmlA"/>
    <property type="match status" value="1"/>
</dbReference>
<keyword evidence="6 8" id="KW-1133">Transmembrane helix</keyword>
<feature type="transmembrane region" description="Helical" evidence="8">
    <location>
        <begin position="248"/>
        <end position="269"/>
    </location>
</feature>
<feature type="transmembrane region" description="Helical" evidence="8">
    <location>
        <begin position="81"/>
        <end position="98"/>
    </location>
</feature>
<organism evidence="11">
    <name type="scientific">Escherichia coli</name>
    <dbReference type="NCBI Taxonomy" id="562"/>
    <lineage>
        <taxon>Bacteria</taxon>
        <taxon>Pseudomonadati</taxon>
        <taxon>Pseudomonadota</taxon>
        <taxon>Gammaproteobacteria</taxon>
        <taxon>Enterobacterales</taxon>
        <taxon>Enterobacteriaceae</taxon>
        <taxon>Escherichia</taxon>
    </lineage>
</organism>
<evidence type="ECO:0000256" key="8">
    <source>
        <dbReference type="RuleBase" id="RU365088"/>
    </source>
</evidence>
<feature type="transmembrane region" description="Helical" evidence="8">
    <location>
        <begin position="345"/>
        <end position="366"/>
    </location>
</feature>
<dbReference type="GO" id="GO:0042910">
    <property type="term" value="F:xenobiotic transmembrane transporter activity"/>
    <property type="evidence" value="ECO:0007669"/>
    <property type="project" value="InterPro"/>
</dbReference>
<dbReference type="InterPro" id="IPR020846">
    <property type="entry name" value="MFS_dom"/>
</dbReference>
<keyword evidence="8" id="KW-0997">Cell inner membrane</keyword>
<dbReference type="GO" id="GO:0005886">
    <property type="term" value="C:plasma membrane"/>
    <property type="evidence" value="ECO:0007669"/>
    <property type="project" value="UniProtKB-SubCell"/>
</dbReference>
<evidence type="ECO:0000256" key="9">
    <source>
        <dbReference type="SAM" id="MobiDB-lite"/>
    </source>
</evidence>
<sequence length="496" mass="53267">MSSKNFSWRYSLAATVLLLSPFDLLASLGMDMYLPAVPFMPNALGTTASTIQLTLTTYLVMIGAGQLLFGPLSDRLGRRPVLLGGGLAYVVASMGLALTSSAEVFLGLRILQACGASACLVSTFATVRDIYAGREESNVIYGILGSMLAMVPAVGPLLGALVDMWLGWRAIFAFLGLGMIAASAAAWRFWPETRVQRVAGLQWSQLLLPVKCLNFWLYTLCYAAGMGSFFVFFSIAPGLMMGRQGVSQLGFSLLFATVAIAMVFTARFMGRVIPKWGSPSVLRMGMGCLIAGAVLLAITEIWALQSVLGFIAPMWLVGIGVATAVSVAPNGALRGFDHVAGTVTAVYFCLGGVLLGSIGTLIISLLPRNTAWPVVVYCLTLATVVLGLSCVSRVKGSRGQGSMMWSRYKVRKVHQIPIVERMWQAIAQQIAAADPKPLRGFGRLSSGVKHHEGSGDRRSIDSTIRGSWRHRAPSRTDVAGRTFVRLRSGWRPEATQ</sequence>
<dbReference type="AlphaFoldDB" id="A0A218N6V6"/>
<evidence type="ECO:0000256" key="1">
    <source>
        <dbReference type="ARBA" id="ARBA00004651"/>
    </source>
</evidence>
<proteinExistence type="inferred from homology"/>
<dbReference type="SUPFAM" id="SSF103473">
    <property type="entry name" value="MFS general substrate transporter"/>
    <property type="match status" value="1"/>
</dbReference>
<evidence type="ECO:0000256" key="3">
    <source>
        <dbReference type="ARBA" id="ARBA00022448"/>
    </source>
</evidence>
<dbReference type="PANTHER" id="PTHR42718:SF9">
    <property type="entry name" value="MAJOR FACILITATOR SUPERFAMILY MULTIDRUG TRANSPORTER MFSC"/>
    <property type="match status" value="1"/>
</dbReference>
<name>A0A218N6V6_ECOLX</name>
<feature type="region of interest" description="Disordered" evidence="9">
    <location>
        <begin position="444"/>
        <end position="463"/>
    </location>
</feature>
<dbReference type="PANTHER" id="PTHR42718">
    <property type="entry name" value="MAJOR FACILITATOR SUPERFAMILY MULTIDRUG TRANSPORTER MFSC"/>
    <property type="match status" value="1"/>
</dbReference>
<feature type="transmembrane region" description="Helical" evidence="8">
    <location>
        <begin position="281"/>
        <end position="304"/>
    </location>
</feature>
<evidence type="ECO:0000256" key="2">
    <source>
        <dbReference type="ARBA" id="ARBA00006236"/>
    </source>
</evidence>
<keyword evidence="5 8" id="KW-0812">Transmembrane</keyword>
<feature type="transmembrane region" description="Helical" evidence="8">
    <location>
        <begin position="50"/>
        <end position="69"/>
    </location>
</feature>
<dbReference type="NCBIfam" id="TIGR00710">
    <property type="entry name" value="efflux_Bcr_CflA"/>
    <property type="match status" value="1"/>
</dbReference>
<dbReference type="InterPro" id="IPR036259">
    <property type="entry name" value="MFS_trans_sf"/>
</dbReference>
<evidence type="ECO:0000256" key="5">
    <source>
        <dbReference type="ARBA" id="ARBA00022692"/>
    </source>
</evidence>
<accession>A0A218N6V6</accession>
<evidence type="ECO:0000256" key="6">
    <source>
        <dbReference type="ARBA" id="ARBA00022989"/>
    </source>
</evidence>
<reference evidence="11" key="1">
    <citation type="journal article" date="2017" name="MBio">
        <title>Novel Plasmid-Mediated Colistin Resistance Gene mcr-3 in Escherichia coli.</title>
        <authorList>
            <person name="Yin W."/>
            <person name="Li H."/>
            <person name="Shen Y."/>
            <person name="Liu Z."/>
            <person name="Wang S."/>
            <person name="Shen Z."/>
            <person name="Zhang R."/>
            <person name="Walsh T."/>
            <person name="Shen J."/>
            <person name="Wang Y."/>
        </authorList>
    </citation>
    <scope>NUCLEOTIDE SEQUENCE</scope>
    <source>
        <strain evidence="11">WJ1</strain>
        <plasmid evidence="11">pWJ1</plasmid>
    </source>
</reference>
<geneLocation type="plasmid" evidence="11">
    <name>pWJ1</name>
</geneLocation>
<dbReference type="Gene3D" id="1.20.1720.10">
    <property type="entry name" value="Multidrug resistance protein D"/>
    <property type="match status" value="1"/>
</dbReference>